<dbReference type="Proteomes" id="UP000222788">
    <property type="component" value="Unassembled WGS sequence"/>
</dbReference>
<dbReference type="OrthoDB" id="5401332at2759"/>
<evidence type="ECO:0000313" key="2">
    <source>
        <dbReference type="EMBL" id="PHH55822.1"/>
    </source>
</evidence>
<dbReference type="InterPro" id="IPR037504">
    <property type="entry name" value="PSI_induc_2"/>
</dbReference>
<feature type="region of interest" description="Disordered" evidence="1">
    <location>
        <begin position="304"/>
        <end position="433"/>
    </location>
</feature>
<feature type="compositionally biased region" description="Polar residues" evidence="1">
    <location>
        <begin position="500"/>
        <end position="513"/>
    </location>
</feature>
<dbReference type="PANTHER" id="PTHR40018:SF1">
    <property type="entry name" value="[PSI+] INDUCTION PROTEIN 2"/>
    <property type="match status" value="1"/>
</dbReference>
<organism evidence="2 3">
    <name type="scientific">Ceratocystis fimbriata CBS 114723</name>
    <dbReference type="NCBI Taxonomy" id="1035309"/>
    <lineage>
        <taxon>Eukaryota</taxon>
        <taxon>Fungi</taxon>
        <taxon>Dikarya</taxon>
        <taxon>Ascomycota</taxon>
        <taxon>Pezizomycotina</taxon>
        <taxon>Sordariomycetes</taxon>
        <taxon>Hypocreomycetidae</taxon>
        <taxon>Microascales</taxon>
        <taxon>Ceratocystidaceae</taxon>
        <taxon>Ceratocystis</taxon>
    </lineage>
</organism>
<feature type="compositionally biased region" description="Polar residues" evidence="1">
    <location>
        <begin position="422"/>
        <end position="433"/>
    </location>
</feature>
<feature type="region of interest" description="Disordered" evidence="1">
    <location>
        <begin position="212"/>
        <end position="254"/>
    </location>
</feature>
<keyword evidence="3" id="KW-1185">Reference proteome</keyword>
<evidence type="ECO:0000313" key="3">
    <source>
        <dbReference type="Proteomes" id="UP000222788"/>
    </source>
</evidence>
<accession>A0A2C5XJK3</accession>
<dbReference type="PANTHER" id="PTHR40018">
    <property type="entry name" value="[PSI+] INDUCTION PROTEIN 2"/>
    <property type="match status" value="1"/>
</dbReference>
<feature type="compositionally biased region" description="Pro residues" evidence="1">
    <location>
        <begin position="597"/>
        <end position="607"/>
    </location>
</feature>
<reference evidence="2 3" key="1">
    <citation type="journal article" date="2013" name="Fungal Biol.">
        <title>Analysis of microsatellite markers in the genome of the plant pathogen Ceratocystis fimbriata.</title>
        <authorList>
            <person name="Simpson M.C."/>
            <person name="Wilken P.M."/>
            <person name="Coetzee M.P."/>
            <person name="Wingfield M.J."/>
            <person name="Wingfield B.D."/>
        </authorList>
    </citation>
    <scope>NUCLEOTIDE SEQUENCE [LARGE SCALE GENOMIC DNA]</scope>
    <source>
        <strain evidence="2 3">CBS 114723</strain>
    </source>
</reference>
<feature type="compositionally biased region" description="Polar residues" evidence="1">
    <location>
        <begin position="350"/>
        <end position="414"/>
    </location>
</feature>
<dbReference type="GO" id="GO:0005935">
    <property type="term" value="C:cellular bud neck"/>
    <property type="evidence" value="ECO:0007669"/>
    <property type="project" value="TreeGrafter"/>
</dbReference>
<dbReference type="AlphaFoldDB" id="A0A2C5XJK3"/>
<dbReference type="EMBL" id="APWK03000007">
    <property type="protein sequence ID" value="PHH55822.1"/>
    <property type="molecule type" value="Genomic_DNA"/>
</dbReference>
<feature type="compositionally biased region" description="Polar residues" evidence="1">
    <location>
        <begin position="541"/>
        <end position="561"/>
    </location>
</feature>
<evidence type="ECO:0000256" key="1">
    <source>
        <dbReference type="SAM" id="MobiDB-lite"/>
    </source>
</evidence>
<feature type="region of interest" description="Disordered" evidence="1">
    <location>
        <begin position="494"/>
        <end position="607"/>
    </location>
</feature>
<sequence>MPTIDLAMARSLRGTTWEIISEGIISALNRRDVANSVDDLSTTVDNISNTANDVSNSVNDLKTALSSWDNCMSVSWCKWPVIGLIVFGSLMILSVVWCAVRCLCCGLSCCCECCYCLKCCGNCMGCCESPDNKRKHKYLDDPFIPPNHSQNAGYQMQPQMKAPNVAPTYNMTPAVSTPAVSTPAALPASGPPQYAEFDMGKKSGNEDALPAMPTWDDAGTKKISLDNGQGGVEMNQLNKPSPSATPAPAATPAPTAAVGALGAAGAVGAGAAGLAARANNASGNTDTYRNAPPANQYDSQAAFARSNTPGFGSQAGRSTPGYGSQSGRGTPGFNNQQGGMNGYGVPGNDPYSQQNNSAYNTPVDTGYQNGQTNGYQTVSSHQPQQLGYDQSRDSNFNAYDSVYSTNNALPSPQESAFHYDNPSYQQSTQSHNASYNNAGYSQDQGYGHQNARDMGPYEQQQTDAYGAVNTHTTPVNTYGGHSDVFEMPAADYSGQGGSMAAQQNGAYSSQPSQPGKFVAYNPTGASTDIGGLQNAGGFDFNSGNSRPGTSSGPQNNQQRQPLMTGYDVQRQGSAPPQELYANHGQNSNGGMYASPAPNRPSPAWPTQ</sequence>
<gene>
    <name evidence="2" type="ORF">CFIMG_002509RAa</name>
</gene>
<proteinExistence type="predicted"/>
<name>A0A2C5XJK3_9PEZI</name>
<evidence type="ECO:0008006" key="4">
    <source>
        <dbReference type="Google" id="ProtNLM"/>
    </source>
</evidence>
<dbReference type="GO" id="GO:0005886">
    <property type="term" value="C:plasma membrane"/>
    <property type="evidence" value="ECO:0007669"/>
    <property type="project" value="TreeGrafter"/>
</dbReference>
<feature type="compositionally biased region" description="Polar residues" evidence="1">
    <location>
        <begin position="305"/>
        <end position="323"/>
    </location>
</feature>
<comment type="caution">
    <text evidence="2">The sequence shown here is derived from an EMBL/GenBank/DDBJ whole genome shotgun (WGS) entry which is preliminary data.</text>
</comment>
<dbReference type="STRING" id="1035309.A0A2C5XJK3"/>
<protein>
    <recommendedName>
        <fullName evidence="4">Fibroin-3</fullName>
    </recommendedName>
</protein>
<reference evidence="2 3" key="2">
    <citation type="journal article" date="2013" name="IMA Fungus">
        <title>IMA Genome-F 1: Ceratocystis fimbriata: Draft nuclear genome sequence for the plant pathogen, Ceratocystis fimbriata.</title>
        <authorList>
            <person name="Wilken P.M."/>
            <person name="Steenkamp E.T."/>
            <person name="Wingfield M.J."/>
            <person name="de Beer Z.W."/>
            <person name="Wingfield B.D."/>
        </authorList>
    </citation>
    <scope>NUCLEOTIDE SEQUENCE [LARGE SCALE GENOMIC DNA]</scope>
    <source>
        <strain evidence="2 3">CBS 114723</strain>
    </source>
</reference>